<dbReference type="EMBL" id="FNAP01000009">
    <property type="protein sequence ID" value="SDE62512.1"/>
    <property type="molecule type" value="Genomic_DNA"/>
</dbReference>
<dbReference type="STRING" id="69960.SAMN05421720_10950"/>
<evidence type="ECO:0000313" key="2">
    <source>
        <dbReference type="Proteomes" id="UP000199412"/>
    </source>
</evidence>
<dbReference type="Proteomes" id="UP000199412">
    <property type="component" value="Unassembled WGS sequence"/>
</dbReference>
<dbReference type="AlphaFoldDB" id="A0A1G7EFV3"/>
<name>A0A1G7EFV3_9PROT</name>
<accession>A0A1G7EFV3</accession>
<evidence type="ECO:0000313" key="1">
    <source>
        <dbReference type="EMBL" id="SDE62512.1"/>
    </source>
</evidence>
<dbReference type="OrthoDB" id="9787885at2"/>
<dbReference type="NCBIfam" id="TIGR02165">
    <property type="entry name" value="cas5_6_GSU0054"/>
    <property type="match status" value="2"/>
</dbReference>
<gene>
    <name evidence="1" type="ORF">SAMN05421720_10950</name>
</gene>
<sequence length="744" mass="80082">MTRPEEAAPDSLALTIAVYLVEPRFHGTGDWPPSPFRLFQALMAGALLGQPRSHRATLAESFAWLETLEPPMIAAPTGVPGRQVTTYVPNNDLDAVGGDPAKVSEIRDAKRVRPQLLEDDRPILYAWTIPPEAETQAQRVAVLAKRLYRLGTGLDVAWASAWTEPFATLESRLAEHGGVLYRPLPLAEDGQPGPSMDARVLRVRCPAPRSFDSLAARHDAQAQRFQAGGFRQAPPAHYRVHPYNAPPTRLLFDIVNPGPQVRPAPQPLDGVVGLTETVRDALAARLLRGRICERHVLAYVIGRGATDADKARRIRLIPLPSIGVHHADRAVRRLLVEVPAECPISAETVHWALTGWDLGTDPDTGELPADPGATLVPVALTSSMLKHYGVGTPHEVAARTWRTVTPAALPLKRARGRVSGAERAATEARLAAAVQAALRHAGVPEATVTRVQREPFEARGERAEAFAATSRFSPDVLHHVEVAFDTPVTGPILIGDGRFLGLGLLAPVRDADPTDADLCVLKLGTPVPATDRAALLRAVRRALIARAEDDPEAATVKPLISGHAPDGAPLRSGGHDHIFLAAAGPKPDDVLTHVLIVPPWRFQPARRTRDGERRGFDRVARDLRTVRAGALGVLDLAPDEESALGAVFGPARVWHSATPYRPTRHPRGGAQAEAALIRDVQAECRRRGLPRPDVSVTDLSVGPRGGNVMAAVRLAFEVAVRGPILLGRDCHRDGGGLFQGDAMP</sequence>
<proteinExistence type="predicted"/>
<dbReference type="RefSeq" id="WP_092786757.1">
    <property type="nucleotide sequence ID" value="NZ_FNAP01000009.1"/>
</dbReference>
<organism evidence="1 2">
    <name type="scientific">Rhodospira trueperi</name>
    <dbReference type="NCBI Taxonomy" id="69960"/>
    <lineage>
        <taxon>Bacteria</taxon>
        <taxon>Pseudomonadati</taxon>
        <taxon>Pseudomonadota</taxon>
        <taxon>Alphaproteobacteria</taxon>
        <taxon>Rhodospirillales</taxon>
        <taxon>Rhodospirillaceae</taxon>
        <taxon>Rhodospira</taxon>
    </lineage>
</organism>
<dbReference type="Pfam" id="PF09609">
    <property type="entry name" value="Cas_GSU0054"/>
    <property type="match status" value="1"/>
</dbReference>
<protein>
    <submittedName>
        <fullName evidence="1">CRISPR-associated protein Csb2</fullName>
    </submittedName>
</protein>
<keyword evidence="2" id="KW-1185">Reference proteome</keyword>
<reference evidence="1 2" key="1">
    <citation type="submission" date="2016-10" db="EMBL/GenBank/DDBJ databases">
        <authorList>
            <person name="de Groot N.N."/>
        </authorList>
    </citation>
    <scope>NUCLEOTIDE SEQUENCE [LARGE SCALE GENOMIC DNA]</scope>
    <source>
        <strain evidence="1 2">ATCC 700224</strain>
    </source>
</reference>
<dbReference type="InterPro" id="IPR019089">
    <property type="entry name" value="Cas_GSU0054"/>
</dbReference>